<evidence type="ECO:0000256" key="4">
    <source>
        <dbReference type="ARBA" id="ARBA00022729"/>
    </source>
</evidence>
<dbReference type="InterPro" id="IPR005669">
    <property type="entry name" value="Thiosulph/SO4-bd"/>
</dbReference>
<dbReference type="GO" id="GO:1901681">
    <property type="term" value="F:sulfur compound binding"/>
    <property type="evidence" value="ECO:0007669"/>
    <property type="project" value="InterPro"/>
</dbReference>
<dbReference type="Gene3D" id="3.40.190.10">
    <property type="entry name" value="Periplasmic binding protein-like II"/>
    <property type="match status" value="2"/>
</dbReference>
<evidence type="ECO:0000313" key="8">
    <source>
        <dbReference type="Proteomes" id="UP000194946"/>
    </source>
</evidence>
<dbReference type="Pfam" id="PF13531">
    <property type="entry name" value="SBP_bac_11"/>
    <property type="match status" value="1"/>
</dbReference>
<feature type="signal peptide" evidence="6">
    <location>
        <begin position="1"/>
        <end position="25"/>
    </location>
</feature>
<reference evidence="8" key="1">
    <citation type="submission" date="2014-06" db="EMBL/GenBank/DDBJ databases">
        <authorList>
            <person name="Winans N.J."/>
            <person name="Newell P.D."/>
            <person name="Douglas A.E."/>
        </authorList>
    </citation>
    <scope>NUCLEOTIDE SEQUENCE [LARGE SCALE GENOMIC DNA]</scope>
    <source>
        <strain evidence="8">DmL_052</strain>
    </source>
</reference>
<keyword evidence="4 6" id="KW-0732">Signal</keyword>
<comment type="caution">
    <text evidence="7">The sequence shown here is derived from an EMBL/GenBank/DDBJ whole genome shotgun (WGS) entry which is preliminary data.</text>
</comment>
<evidence type="ECO:0000256" key="6">
    <source>
        <dbReference type="SAM" id="SignalP"/>
    </source>
</evidence>
<dbReference type="CDD" id="cd01005">
    <property type="entry name" value="PBP2_CysP"/>
    <property type="match status" value="1"/>
</dbReference>
<dbReference type="GO" id="GO:0042597">
    <property type="term" value="C:periplasmic space"/>
    <property type="evidence" value="ECO:0007669"/>
    <property type="project" value="UniProtKB-SubCell"/>
</dbReference>
<feature type="chain" id="PRO_5012038500" evidence="6">
    <location>
        <begin position="26"/>
        <end position="341"/>
    </location>
</feature>
<keyword evidence="5" id="KW-0574">Periplasm</keyword>
<evidence type="ECO:0000256" key="5">
    <source>
        <dbReference type="ARBA" id="ARBA00022764"/>
    </source>
</evidence>
<protein>
    <submittedName>
        <fullName evidence="7">Sulfate transporter subunit</fullName>
    </submittedName>
</protein>
<organism evidence="7 8">
    <name type="scientific">Commensalibacter intestini</name>
    <dbReference type="NCBI Taxonomy" id="479936"/>
    <lineage>
        <taxon>Bacteria</taxon>
        <taxon>Pseudomonadati</taxon>
        <taxon>Pseudomonadota</taxon>
        <taxon>Alphaproteobacteria</taxon>
        <taxon>Acetobacterales</taxon>
        <taxon>Acetobacteraceae</taxon>
    </lineage>
</organism>
<dbReference type="Proteomes" id="UP000194946">
    <property type="component" value="Unassembled WGS sequence"/>
</dbReference>
<evidence type="ECO:0000256" key="1">
    <source>
        <dbReference type="ARBA" id="ARBA00004418"/>
    </source>
</evidence>
<comment type="similarity">
    <text evidence="2">Belongs to the prokaryotic sulfate-binding protein family.</text>
</comment>
<dbReference type="PANTHER" id="PTHR30368">
    <property type="entry name" value="SULFATE-BINDING PROTEIN"/>
    <property type="match status" value="1"/>
</dbReference>
<dbReference type="NCBIfam" id="NF008106">
    <property type="entry name" value="PRK10852.1"/>
    <property type="match status" value="1"/>
</dbReference>
<dbReference type="GO" id="GO:1902358">
    <property type="term" value="P:sulfate transmembrane transport"/>
    <property type="evidence" value="ECO:0007669"/>
    <property type="project" value="InterPro"/>
</dbReference>
<dbReference type="PROSITE" id="PS00757">
    <property type="entry name" value="PROK_SULFATE_BIND_2"/>
    <property type="match status" value="1"/>
</dbReference>
<keyword evidence="8" id="KW-1185">Reference proteome</keyword>
<dbReference type="NCBIfam" id="NF008022">
    <property type="entry name" value="PRK10752.1"/>
    <property type="match status" value="1"/>
</dbReference>
<name>A0A251ZVC5_9PROT</name>
<gene>
    <name evidence="7" type="ORF">HK18_06760</name>
</gene>
<sequence>MTLYKSSAWKILAIFCVLSTCLLQAGHAKNITLLNVSYDPTRAFYHAYNQAFEKYWKAKTGDNVTIYESHGGSGKQARAVIDGMQADVVTLALSGDIDAINKYKPLIDPNWQSRLPYHSCPYYSTIVFVVRKGNPKHIHDWDDLIKPGVQIITPNPKTSGVARWNFLAAWAYALEKYGSEAKAYEFVKQFFQHAPILDSGARSSSLSFIQRGLGDVLISWENEAYMALNESKSGEYEIITPSVSILAEPPVAVVDSVVDRRGTRTVAEAYLNYLYSNEGQTLAAEYYYRPSNPEIAEKFKNTFPSLKLIPIDKVFKGWKQINNKFFKDNKIFDQIMSEINH</sequence>
<evidence type="ECO:0000256" key="3">
    <source>
        <dbReference type="ARBA" id="ARBA00022448"/>
    </source>
</evidence>
<dbReference type="InterPro" id="IPR034408">
    <property type="entry name" value="Sulphate/thiosulphate_BS"/>
</dbReference>
<accession>A0A251ZVC5</accession>
<dbReference type="SUPFAM" id="SSF53850">
    <property type="entry name" value="Periplasmic binding protein-like II"/>
    <property type="match status" value="1"/>
</dbReference>
<dbReference type="PANTHER" id="PTHR30368:SF2">
    <property type="entry name" value="SULFATE-BINDING PROTEIN"/>
    <property type="match status" value="1"/>
</dbReference>
<evidence type="ECO:0000256" key="2">
    <source>
        <dbReference type="ARBA" id="ARBA00006099"/>
    </source>
</evidence>
<dbReference type="EMBL" id="JOPB01000005">
    <property type="protein sequence ID" value="OUI78592.1"/>
    <property type="molecule type" value="Genomic_DNA"/>
</dbReference>
<dbReference type="RefSeq" id="WP_218777383.1">
    <property type="nucleotide sequence ID" value="NZ_JOPB01000005.1"/>
</dbReference>
<keyword evidence="3" id="KW-0813">Transport</keyword>
<evidence type="ECO:0000313" key="7">
    <source>
        <dbReference type="EMBL" id="OUI78592.1"/>
    </source>
</evidence>
<proteinExistence type="inferred from homology"/>
<dbReference type="AlphaFoldDB" id="A0A251ZVC5"/>
<dbReference type="GO" id="GO:0140104">
    <property type="term" value="F:molecular carrier activity"/>
    <property type="evidence" value="ECO:0007669"/>
    <property type="project" value="InterPro"/>
</dbReference>
<comment type="subcellular location">
    <subcellularLocation>
        <location evidence="1">Periplasm</location>
    </subcellularLocation>
</comment>
<dbReference type="NCBIfam" id="TIGR00971">
    <property type="entry name" value="3a0106s03"/>
    <property type="match status" value="1"/>
</dbReference>